<keyword evidence="2" id="KW-1185">Reference proteome</keyword>
<evidence type="ECO:0000313" key="2">
    <source>
        <dbReference type="Proteomes" id="UP000015620"/>
    </source>
</evidence>
<dbReference type="EMBL" id="CP004120">
    <property type="protein sequence ID" value="AGT42741.1"/>
    <property type="molecule type" value="Genomic_DNA"/>
</dbReference>
<dbReference type="PATRIC" id="fig|1291379.3.peg.242"/>
<organism evidence="1 2">
    <name type="scientific">Treponema pedis str. T A4</name>
    <dbReference type="NCBI Taxonomy" id="1291379"/>
    <lineage>
        <taxon>Bacteria</taxon>
        <taxon>Pseudomonadati</taxon>
        <taxon>Spirochaetota</taxon>
        <taxon>Spirochaetia</taxon>
        <taxon>Spirochaetales</taxon>
        <taxon>Treponemataceae</taxon>
        <taxon>Treponema</taxon>
    </lineage>
</organism>
<dbReference type="Proteomes" id="UP000015620">
    <property type="component" value="Chromosome"/>
</dbReference>
<gene>
    <name evidence="1" type="ORF">TPE_0245</name>
</gene>
<protein>
    <submittedName>
        <fullName evidence="1">Uncharacterized protein</fullName>
    </submittedName>
</protein>
<dbReference type="HOGENOM" id="CLU_3241015_0_0_12"/>
<dbReference type="KEGG" id="tped:TPE_0245"/>
<name>S6A2J9_9SPIR</name>
<proteinExistence type="predicted"/>
<reference evidence="1 2" key="1">
    <citation type="journal article" date="2013" name="PLoS ONE">
        <title>Genome-Wide Relatedness of Treponema pedis, from Gingiva and Necrotic Skin Lesions of Pigs, with the Human Oral Pathogen Treponema denticola.</title>
        <authorList>
            <person name="Svartstrom O."/>
            <person name="Mushtaq M."/>
            <person name="Pringle M."/>
            <person name="Segerman B."/>
        </authorList>
    </citation>
    <scope>NUCLEOTIDE SEQUENCE [LARGE SCALE GENOMIC DNA]</scope>
    <source>
        <strain evidence="1">T A4</strain>
    </source>
</reference>
<evidence type="ECO:0000313" key="1">
    <source>
        <dbReference type="EMBL" id="AGT42741.1"/>
    </source>
</evidence>
<dbReference type="AlphaFoldDB" id="S6A2J9"/>
<sequence>MLLKTKKFLKTLSVKTYKRFISLAVYVKAIRRKISALKAMQAE</sequence>
<accession>S6A2J9</accession>